<keyword evidence="1" id="KW-0507">mRNA processing</keyword>
<dbReference type="AlphaFoldDB" id="A0A2S4V845"/>
<dbReference type="VEuPathDB" id="FungiDB:PSHT_04217"/>
<gene>
    <name evidence="3" type="ORF">PSTT_09445</name>
</gene>
<feature type="region of interest" description="Disordered" evidence="2">
    <location>
        <begin position="83"/>
        <end position="115"/>
    </location>
</feature>
<dbReference type="GO" id="GO:0003676">
    <property type="term" value="F:nucleic acid binding"/>
    <property type="evidence" value="ECO:0007669"/>
    <property type="project" value="InterPro"/>
</dbReference>
<dbReference type="VEuPathDB" id="FungiDB:PSTT_09445"/>
<comment type="caution">
    <text evidence="3">The sequence shown here is derived from an EMBL/GenBank/DDBJ whole genome shotgun (WGS) entry which is preliminary data.</text>
</comment>
<name>A0A2S4V845_9BASI</name>
<accession>A0A2S4V845</accession>
<reference evidence="3" key="1">
    <citation type="submission" date="2017-12" db="EMBL/GenBank/DDBJ databases">
        <title>Gene loss provides genomic basis for host adaptation in cereal stripe rust fungi.</title>
        <authorList>
            <person name="Xia C."/>
        </authorList>
    </citation>
    <scope>NUCLEOTIDE SEQUENCE [LARGE SCALE GENOMIC DNA]</scope>
    <source>
        <strain evidence="3">93-210</strain>
    </source>
</reference>
<evidence type="ECO:0008006" key="5">
    <source>
        <dbReference type="Google" id="ProtNLM"/>
    </source>
</evidence>
<evidence type="ECO:0000313" key="4">
    <source>
        <dbReference type="Proteomes" id="UP000239156"/>
    </source>
</evidence>
<dbReference type="GO" id="GO:0008270">
    <property type="term" value="F:zinc ion binding"/>
    <property type="evidence" value="ECO:0007669"/>
    <property type="project" value="InterPro"/>
</dbReference>
<evidence type="ECO:0000256" key="1">
    <source>
        <dbReference type="ARBA" id="ARBA00022664"/>
    </source>
</evidence>
<protein>
    <recommendedName>
        <fullName evidence="5">CCHC-type domain-containing protein</fullName>
    </recommendedName>
</protein>
<dbReference type="GO" id="GO:0006397">
    <property type="term" value="P:mRNA processing"/>
    <property type="evidence" value="ECO:0007669"/>
    <property type="project" value="UniProtKB-KW"/>
</dbReference>
<dbReference type="SUPFAM" id="SSF57756">
    <property type="entry name" value="Retrovirus zinc finger-like domains"/>
    <property type="match status" value="1"/>
</dbReference>
<dbReference type="Proteomes" id="UP000239156">
    <property type="component" value="Unassembled WGS sequence"/>
</dbReference>
<evidence type="ECO:0000256" key="2">
    <source>
        <dbReference type="SAM" id="MobiDB-lite"/>
    </source>
</evidence>
<organism evidence="3 4">
    <name type="scientific">Puccinia striiformis</name>
    <dbReference type="NCBI Taxonomy" id="27350"/>
    <lineage>
        <taxon>Eukaryota</taxon>
        <taxon>Fungi</taxon>
        <taxon>Dikarya</taxon>
        <taxon>Basidiomycota</taxon>
        <taxon>Pucciniomycotina</taxon>
        <taxon>Pucciniomycetes</taxon>
        <taxon>Pucciniales</taxon>
        <taxon>Pucciniaceae</taxon>
        <taxon>Puccinia</taxon>
    </lineage>
</organism>
<dbReference type="EMBL" id="PKSL01000095">
    <property type="protein sequence ID" value="POW05713.1"/>
    <property type="molecule type" value="Genomic_DNA"/>
</dbReference>
<sequence>MDDEVEYAAKNTMKEPGVDLTDFINVLEDICIKTCLGRRRFPPRNSPQTAKDSVVPVNKPKAPTTLITCFVCNRARHTSRNCPKKVHNLQEDKPPEDKELSKYEPDGPIIGDESRGAHAIGLAPGRNNLVRIGKAFFRHSAENDQLGRDSNQRP</sequence>
<dbReference type="InterPro" id="IPR036875">
    <property type="entry name" value="Znf_CCHC_sf"/>
</dbReference>
<proteinExistence type="predicted"/>
<keyword evidence="4" id="KW-1185">Reference proteome</keyword>
<feature type="compositionally biased region" description="Basic and acidic residues" evidence="2">
    <location>
        <begin position="88"/>
        <end position="105"/>
    </location>
</feature>
<evidence type="ECO:0000313" key="3">
    <source>
        <dbReference type="EMBL" id="POW05713.1"/>
    </source>
</evidence>